<evidence type="ECO:0000313" key="8">
    <source>
        <dbReference type="Proteomes" id="UP000464178"/>
    </source>
</evidence>
<dbReference type="InterPro" id="IPR012328">
    <property type="entry name" value="Chalcone/stilbene_synt_C"/>
</dbReference>
<evidence type="ECO:0000259" key="5">
    <source>
        <dbReference type="Pfam" id="PF00195"/>
    </source>
</evidence>
<protein>
    <recommendedName>
        <fullName evidence="9">Chalcone/stilbene synthase C-terminal domain-containing protein</fullName>
    </recommendedName>
</protein>
<dbReference type="Gene3D" id="3.40.47.10">
    <property type="match status" value="2"/>
</dbReference>
<evidence type="ECO:0000256" key="2">
    <source>
        <dbReference type="ARBA" id="ARBA00022679"/>
    </source>
</evidence>
<dbReference type="AlphaFoldDB" id="A0A6P2DF49"/>
<dbReference type="CDD" id="cd00831">
    <property type="entry name" value="CHS_like"/>
    <property type="match status" value="1"/>
</dbReference>
<dbReference type="RefSeq" id="WP_162672125.1">
    <property type="nucleotide sequence ID" value="NZ_LR593886.1"/>
</dbReference>
<evidence type="ECO:0000313" key="7">
    <source>
        <dbReference type="EMBL" id="VTS00280.1"/>
    </source>
</evidence>
<evidence type="ECO:0000256" key="4">
    <source>
        <dbReference type="SAM" id="MobiDB-lite"/>
    </source>
</evidence>
<evidence type="ECO:0000256" key="1">
    <source>
        <dbReference type="ARBA" id="ARBA00005531"/>
    </source>
</evidence>
<feature type="compositionally biased region" description="Polar residues" evidence="4">
    <location>
        <begin position="238"/>
        <end position="252"/>
    </location>
</feature>
<dbReference type="PANTHER" id="PTHR11877:SF46">
    <property type="entry name" value="TYPE III POLYKETIDE SYNTHASE A"/>
    <property type="match status" value="1"/>
</dbReference>
<comment type="similarity">
    <text evidence="1">Belongs to the thiolase-like superfamily. Chalcone/stilbene synthases family.</text>
</comment>
<dbReference type="InterPro" id="IPR016039">
    <property type="entry name" value="Thiolase-like"/>
</dbReference>
<proteinExistence type="inferred from homology"/>
<dbReference type="SUPFAM" id="SSF53901">
    <property type="entry name" value="Thiolase-like"/>
    <property type="match status" value="1"/>
</dbReference>
<gene>
    <name evidence="7" type="ORF">SOIL9_82370</name>
</gene>
<dbReference type="Pfam" id="PF02797">
    <property type="entry name" value="Chal_sti_synt_C"/>
    <property type="match status" value="1"/>
</dbReference>
<accession>A0A6P2DF49</accession>
<dbReference type="GO" id="GO:0016747">
    <property type="term" value="F:acyltransferase activity, transferring groups other than amino-acyl groups"/>
    <property type="evidence" value="ECO:0007669"/>
    <property type="project" value="InterPro"/>
</dbReference>
<keyword evidence="2" id="KW-0808">Transferase</keyword>
<dbReference type="EMBL" id="LR593886">
    <property type="protein sequence ID" value="VTS00280.1"/>
    <property type="molecule type" value="Genomic_DNA"/>
</dbReference>
<reference evidence="7 8" key="1">
    <citation type="submission" date="2019-05" db="EMBL/GenBank/DDBJ databases">
        <authorList>
            <consortium name="Science for Life Laboratories"/>
        </authorList>
    </citation>
    <scope>NUCLEOTIDE SEQUENCE [LARGE SCALE GENOMIC DNA]</scope>
    <source>
        <strain evidence="7">Soil9</strain>
    </source>
</reference>
<feature type="active site" description="Acyl-thioester intermediate" evidence="3">
    <location>
        <position position="161"/>
    </location>
</feature>
<dbReference type="GO" id="GO:0030639">
    <property type="term" value="P:polyketide biosynthetic process"/>
    <property type="evidence" value="ECO:0007669"/>
    <property type="project" value="TreeGrafter"/>
</dbReference>
<feature type="region of interest" description="Disordered" evidence="4">
    <location>
        <begin position="64"/>
        <end position="86"/>
    </location>
</feature>
<dbReference type="PANTHER" id="PTHR11877">
    <property type="entry name" value="HYDROXYMETHYLGLUTARYL-COA SYNTHASE"/>
    <property type="match status" value="1"/>
</dbReference>
<sequence length="406" mass="41321">MSFAIHGIGAAHPPDAVTAEEGLALARVLAGPDVRTSTWLGPIYSNNGLRQRFQIIGGSAKRDALAGTNDSGSPFLPTPDNEGTGPTTGERMAIYAQEAGPLALCASTSALAESGFAPDTITHLVTVSCTGFVAPGVDFALITGLGLKPTVARTHVGFMGCHGALNGLRVANAFASADPSARVLVCAVELSSLHYYYGSAADKLIANSIFADGAAAVVGAGGEPTPLAPFPKKEGGTEPNTVGTTQSTTVLSPSPFRGGVGEGFLPPWSLVASGSCLIPNSAADMGWVVGDHGFEMSLSRRVPGLIAAHLKPWIESWLGDNGLSLANVRSWAVHPGGPKIVSAVGEALGLSGEALAPSRGVFAEYGNMSSPTVLFILRTLRAEGAPRPCVALGFGPGLVAEAALFV</sequence>
<evidence type="ECO:0008006" key="9">
    <source>
        <dbReference type="Google" id="ProtNLM"/>
    </source>
</evidence>
<feature type="domain" description="Chalcone/stilbene synthase C-terminal" evidence="6">
    <location>
        <begin position="271"/>
        <end position="404"/>
    </location>
</feature>
<evidence type="ECO:0000256" key="3">
    <source>
        <dbReference type="PIRSR" id="PIRSR000451-1"/>
    </source>
</evidence>
<dbReference type="Proteomes" id="UP000464178">
    <property type="component" value="Chromosome"/>
</dbReference>
<dbReference type="InterPro" id="IPR011141">
    <property type="entry name" value="Polyketide_synthase_type-III"/>
</dbReference>
<feature type="domain" description="Chalcone/stilbene synthase N-terminal" evidence="5">
    <location>
        <begin position="86"/>
        <end position="220"/>
    </location>
</feature>
<dbReference type="PIRSF" id="PIRSF000451">
    <property type="entry name" value="PKS_III"/>
    <property type="match status" value="1"/>
</dbReference>
<keyword evidence="8" id="KW-1185">Reference proteome</keyword>
<name>A0A6P2DF49_9BACT</name>
<feature type="region of interest" description="Disordered" evidence="4">
    <location>
        <begin position="227"/>
        <end position="252"/>
    </location>
</feature>
<organism evidence="7 8">
    <name type="scientific">Gemmata massiliana</name>
    <dbReference type="NCBI Taxonomy" id="1210884"/>
    <lineage>
        <taxon>Bacteria</taxon>
        <taxon>Pseudomonadati</taxon>
        <taxon>Planctomycetota</taxon>
        <taxon>Planctomycetia</taxon>
        <taxon>Gemmatales</taxon>
        <taxon>Gemmataceae</taxon>
        <taxon>Gemmata</taxon>
    </lineage>
</organism>
<dbReference type="InterPro" id="IPR001099">
    <property type="entry name" value="Chalcone/stilbene_synt_N"/>
</dbReference>
<dbReference type="KEGG" id="gms:SOIL9_82370"/>
<dbReference type="Pfam" id="PF00195">
    <property type="entry name" value="Chal_sti_synt_N"/>
    <property type="match status" value="1"/>
</dbReference>
<evidence type="ECO:0000259" key="6">
    <source>
        <dbReference type="Pfam" id="PF02797"/>
    </source>
</evidence>